<keyword evidence="1 5" id="KW-0645">Protease</keyword>
<keyword evidence="2" id="KW-0378">Hydrolase</keyword>
<accession>A0A1T4VI52</accession>
<dbReference type="InterPro" id="IPR009003">
    <property type="entry name" value="Peptidase_S1_PA"/>
</dbReference>
<evidence type="ECO:0000256" key="1">
    <source>
        <dbReference type="ARBA" id="ARBA00022670"/>
    </source>
</evidence>
<dbReference type="STRING" id="83771.SAMN02910357_00642"/>
<dbReference type="Pfam" id="PF13180">
    <property type="entry name" value="PDZ_2"/>
    <property type="match status" value="1"/>
</dbReference>
<gene>
    <name evidence="5" type="ORF">SAMN02745213_01538</name>
</gene>
<dbReference type="Proteomes" id="UP000242432">
    <property type="component" value="Unassembled WGS sequence"/>
</dbReference>
<feature type="transmembrane region" description="Helical" evidence="3">
    <location>
        <begin position="7"/>
        <end position="27"/>
    </location>
</feature>
<keyword evidence="6" id="KW-1185">Reference proteome</keyword>
<dbReference type="SUPFAM" id="SSF50494">
    <property type="entry name" value="Trypsin-like serine proteases"/>
    <property type="match status" value="1"/>
</dbReference>
<dbReference type="InterPro" id="IPR001478">
    <property type="entry name" value="PDZ"/>
</dbReference>
<reference evidence="6" key="1">
    <citation type="submission" date="2017-02" db="EMBL/GenBank/DDBJ databases">
        <authorList>
            <person name="Varghese N."/>
            <person name="Submissions S."/>
        </authorList>
    </citation>
    <scope>NUCLEOTIDE SEQUENCE [LARGE SCALE GENOMIC DNA]</scope>
    <source>
        <strain evidence="6">DSM 3072</strain>
    </source>
</reference>
<proteinExistence type="predicted"/>
<protein>
    <submittedName>
        <fullName evidence="5">Serine protease DegS</fullName>
    </submittedName>
</protein>
<dbReference type="PANTHER" id="PTHR43343">
    <property type="entry name" value="PEPTIDASE S12"/>
    <property type="match status" value="1"/>
</dbReference>
<dbReference type="SMART" id="SM00228">
    <property type="entry name" value="PDZ"/>
    <property type="match status" value="1"/>
</dbReference>
<keyword evidence="3" id="KW-0472">Membrane</keyword>
<organism evidence="5 6">
    <name type="scientific">Succinivibrio dextrinosolvens DSM 3072</name>
    <dbReference type="NCBI Taxonomy" id="1123324"/>
    <lineage>
        <taxon>Bacteria</taxon>
        <taxon>Pseudomonadati</taxon>
        <taxon>Pseudomonadota</taxon>
        <taxon>Gammaproteobacteria</taxon>
        <taxon>Aeromonadales</taxon>
        <taxon>Succinivibrionaceae</taxon>
        <taxon>Succinivibrio</taxon>
    </lineage>
</organism>
<evidence type="ECO:0000256" key="3">
    <source>
        <dbReference type="SAM" id="Phobius"/>
    </source>
</evidence>
<dbReference type="Gene3D" id="2.30.42.10">
    <property type="match status" value="1"/>
</dbReference>
<feature type="domain" description="PDZ" evidence="4">
    <location>
        <begin position="259"/>
        <end position="342"/>
    </location>
</feature>
<dbReference type="AlphaFoldDB" id="A0A1T4VI52"/>
<dbReference type="GO" id="GO:0004252">
    <property type="term" value="F:serine-type endopeptidase activity"/>
    <property type="evidence" value="ECO:0007669"/>
    <property type="project" value="InterPro"/>
</dbReference>
<dbReference type="EMBL" id="FUXX01000026">
    <property type="protein sequence ID" value="SKA64609.1"/>
    <property type="molecule type" value="Genomic_DNA"/>
</dbReference>
<sequence length="359" mass="38377">MKINKKLLPFLIPVITGLIIGSVVLIIHPSTGKKIGDLIYSSGVSVDSYSYAVGKAAPSVLNIYVAQLNDDYTKPDTNNIITSASGVVYYKNGIIVTNYHVVTAGNEPDNGIWAQTRDGKIFKAFVVGTDRRTDLAVLKVETSDLPPINKVKKDPKVGDIVLAIGNPNNLGQTVTHGIISALSRSGSGLLTKDQMNIRQGVQELIQTDAPINQGNSGGALINSQGLLIGINTASFNSENTYGIGFSVPTSMVTKVVDEILAHGKVERGYLGISDAEVSSLEQSSGVTVGFIDPQGPAFGILRIGDIIKKVDGVEIEDVRQLIDLISQSKPGRKLSFEILRNNESRTESITLTEDNTSIE</sequence>
<dbReference type="InterPro" id="IPR036034">
    <property type="entry name" value="PDZ_sf"/>
</dbReference>
<dbReference type="PROSITE" id="PS50106">
    <property type="entry name" value="PDZ"/>
    <property type="match status" value="1"/>
</dbReference>
<dbReference type="PRINTS" id="PR00834">
    <property type="entry name" value="PROTEASES2C"/>
</dbReference>
<evidence type="ECO:0000256" key="2">
    <source>
        <dbReference type="ARBA" id="ARBA00022801"/>
    </source>
</evidence>
<evidence type="ECO:0000259" key="4">
    <source>
        <dbReference type="PROSITE" id="PS50106"/>
    </source>
</evidence>
<dbReference type="SUPFAM" id="SSF50156">
    <property type="entry name" value="PDZ domain-like"/>
    <property type="match status" value="1"/>
</dbReference>
<name>A0A1T4VI52_9GAMM</name>
<dbReference type="InterPro" id="IPR001940">
    <property type="entry name" value="Peptidase_S1C"/>
</dbReference>
<dbReference type="GO" id="GO:0006508">
    <property type="term" value="P:proteolysis"/>
    <property type="evidence" value="ECO:0007669"/>
    <property type="project" value="UniProtKB-KW"/>
</dbReference>
<keyword evidence="3" id="KW-0812">Transmembrane</keyword>
<dbReference type="PANTHER" id="PTHR43343:SF3">
    <property type="entry name" value="PROTEASE DO-LIKE 8, CHLOROPLASTIC"/>
    <property type="match status" value="1"/>
</dbReference>
<dbReference type="Pfam" id="PF13365">
    <property type="entry name" value="Trypsin_2"/>
    <property type="match status" value="1"/>
</dbReference>
<evidence type="ECO:0000313" key="5">
    <source>
        <dbReference type="EMBL" id="SKA64609.1"/>
    </source>
</evidence>
<dbReference type="InterPro" id="IPR051201">
    <property type="entry name" value="Chloro_Bact_Ser_Proteases"/>
</dbReference>
<dbReference type="RefSeq" id="WP_051639253.1">
    <property type="nucleotide sequence ID" value="NZ_FUXX01000026.1"/>
</dbReference>
<keyword evidence="3" id="KW-1133">Transmembrane helix</keyword>
<evidence type="ECO:0000313" key="6">
    <source>
        <dbReference type="Proteomes" id="UP000242432"/>
    </source>
</evidence>
<dbReference type="Gene3D" id="2.40.10.120">
    <property type="match status" value="1"/>
</dbReference>